<evidence type="ECO:0000259" key="2">
    <source>
        <dbReference type="PROSITE" id="PS51762"/>
    </source>
</evidence>
<sequence length="325" mass="35766">MASNVWDCDCGFIDSQDPTGSTFTNFLAVDFTSISQNELDEIFIPATYKLHKNDAPFERHFSAEQLQLSEDGLHITVLPASSQNHVPCGQIFSRARTFFYGSYHARIRLTDVPGTVTAFFNYKADDSEIDMEYVSAWAEPTLLYTVKPQIYTDRGNPENSTYARQPLSDASAPSKRSVSEWSFVWVEDIVHFGIGNEYSHNITTNVPSAPGRLALNQWSDGNANYSLGPPREPSTTTVTSLWAVYNMTESSSLVCEKSTSACTVTDGLFQPSSGSGGNSGPDDGPVIDINNAGGYISASSVPEPAVLHWSLALMFCYLLLYRRLL</sequence>
<feature type="region of interest" description="Disordered" evidence="1">
    <location>
        <begin position="154"/>
        <end position="173"/>
    </location>
</feature>
<dbReference type="InterPro" id="IPR013320">
    <property type="entry name" value="ConA-like_dom_sf"/>
</dbReference>
<dbReference type="CDD" id="cd00413">
    <property type="entry name" value="Glyco_hydrolase_16"/>
    <property type="match status" value="1"/>
</dbReference>
<dbReference type="PROSITE" id="PS51762">
    <property type="entry name" value="GH16_2"/>
    <property type="match status" value="1"/>
</dbReference>
<evidence type="ECO:0000313" key="3">
    <source>
        <dbReference type="EMBL" id="KAK0384313.1"/>
    </source>
</evidence>
<evidence type="ECO:0000313" key="4">
    <source>
        <dbReference type="Proteomes" id="UP001175261"/>
    </source>
</evidence>
<dbReference type="GO" id="GO:0005975">
    <property type="term" value="P:carbohydrate metabolic process"/>
    <property type="evidence" value="ECO:0007669"/>
    <property type="project" value="InterPro"/>
</dbReference>
<proteinExistence type="predicted"/>
<keyword evidence="4" id="KW-1185">Reference proteome</keyword>
<organism evidence="3 4">
    <name type="scientific">Sarocladium strictum</name>
    <name type="common">Black bundle disease fungus</name>
    <name type="synonym">Acremonium strictum</name>
    <dbReference type="NCBI Taxonomy" id="5046"/>
    <lineage>
        <taxon>Eukaryota</taxon>
        <taxon>Fungi</taxon>
        <taxon>Dikarya</taxon>
        <taxon>Ascomycota</taxon>
        <taxon>Pezizomycotina</taxon>
        <taxon>Sordariomycetes</taxon>
        <taxon>Hypocreomycetidae</taxon>
        <taxon>Hypocreales</taxon>
        <taxon>Sarocladiaceae</taxon>
        <taxon>Sarocladium</taxon>
    </lineage>
</organism>
<protein>
    <recommendedName>
        <fullName evidence="2">GH16 domain-containing protein</fullName>
    </recommendedName>
</protein>
<dbReference type="AlphaFoldDB" id="A0AA39GCS3"/>
<reference evidence="3" key="1">
    <citation type="submission" date="2022-10" db="EMBL/GenBank/DDBJ databases">
        <title>Determination and structural analysis of whole genome sequence of Sarocladium strictum F4-1.</title>
        <authorList>
            <person name="Hu L."/>
            <person name="Jiang Y."/>
        </authorList>
    </citation>
    <scope>NUCLEOTIDE SEQUENCE</scope>
    <source>
        <strain evidence="3">F4-1</strain>
    </source>
</reference>
<dbReference type="GO" id="GO:0004553">
    <property type="term" value="F:hydrolase activity, hydrolyzing O-glycosyl compounds"/>
    <property type="evidence" value="ECO:0007669"/>
    <property type="project" value="InterPro"/>
</dbReference>
<evidence type="ECO:0000256" key="1">
    <source>
        <dbReference type="SAM" id="MobiDB-lite"/>
    </source>
</evidence>
<dbReference type="Proteomes" id="UP001175261">
    <property type="component" value="Unassembled WGS sequence"/>
</dbReference>
<dbReference type="Pfam" id="PF00722">
    <property type="entry name" value="Glyco_hydro_16"/>
    <property type="match status" value="1"/>
</dbReference>
<accession>A0AA39GCS3</accession>
<gene>
    <name evidence="3" type="ORF">NLU13_8401</name>
</gene>
<dbReference type="InterPro" id="IPR000757">
    <property type="entry name" value="Beta-glucanase-like"/>
</dbReference>
<feature type="domain" description="GH16" evidence="2">
    <location>
        <begin position="29"/>
        <end position="249"/>
    </location>
</feature>
<comment type="caution">
    <text evidence="3">The sequence shown here is derived from an EMBL/GenBank/DDBJ whole genome shotgun (WGS) entry which is preliminary data.</text>
</comment>
<dbReference type="PANTHER" id="PTHR38121:SF2">
    <property type="entry name" value="ACYLTRANSFERASE 3 DOMAIN-CONTAINING PROTEIN"/>
    <property type="match status" value="1"/>
</dbReference>
<dbReference type="EMBL" id="JAPDFR010000008">
    <property type="protein sequence ID" value="KAK0384313.1"/>
    <property type="molecule type" value="Genomic_DNA"/>
</dbReference>
<dbReference type="Gene3D" id="2.60.120.200">
    <property type="match status" value="1"/>
</dbReference>
<dbReference type="SUPFAM" id="SSF49899">
    <property type="entry name" value="Concanavalin A-like lectins/glucanases"/>
    <property type="match status" value="1"/>
</dbReference>
<dbReference type="PANTHER" id="PTHR38121">
    <property type="entry name" value="GH16 DOMAIN-CONTAINING PROTEIN"/>
    <property type="match status" value="1"/>
</dbReference>
<name>A0AA39GCS3_SARSR</name>